<dbReference type="Pfam" id="PF00651">
    <property type="entry name" value="BTB"/>
    <property type="match status" value="1"/>
</dbReference>
<evidence type="ECO:0000313" key="3">
    <source>
        <dbReference type="EMBL" id="KAL3105152.1"/>
    </source>
</evidence>
<keyword evidence="4" id="KW-1185">Reference proteome</keyword>
<name>A0ABD2KQC6_9BILA</name>
<sequence>MLATIDRKEMLMDGTQNPPQHSFIHSFIGHFPFLRLLFQQNFALFLRADISLVDRMKLMLNTGEKADVHFLVGEKKELLPAHKRILECASDVFEAMFRFDSQNGKAENASADSPIVVPDIEAEVFRVMLSFIYTEDSSGLNGDNAMALLYAAKKYNISGLIKACLDYPIGQLSNVFLAIDHARFLSENDFALRCLDFIDQNAKILLQSEEFAQIDQNMLCEILESDQLRISDELTIWNSALRWADEKCRQNAIECSAANRRSALGPALFKIRFPLITYEDFTQNIVPSGVLTPEESVGICQFHLPGLLSPVAFPSHARISAWNNTPKGNAGTLALEITKFSRFARRDEGNCRLSKGKVHIKALPWKICAKINTTKNENGTTEKCLGFFLRCTAPREDPKWSCKCSATFRIISQKRGTEHLIGKRNDHIFNNKMNSLGFSNFITFSELMDHEKGFYDKNEDKVTLAIDVIVKDENAEKLDYSNPNKSAGKIVMEIGKLSEFSREICLSERSSEMKQIKGFQWKILALIINQNNKSTEKFLAFYLLCADSKNENWSCKCSATIQIVSQKGGAENLVGQFNGRLFNNKLNNLGFPTFITFAQLMDPSRGFYDKDGDKVTLAVDITVEEQKGTKRKLSD</sequence>
<dbReference type="PROSITE" id="PS50097">
    <property type="entry name" value="BTB"/>
    <property type="match status" value="1"/>
</dbReference>
<dbReference type="Pfam" id="PF22486">
    <property type="entry name" value="MATH_2"/>
    <property type="match status" value="2"/>
</dbReference>
<evidence type="ECO:0000313" key="4">
    <source>
        <dbReference type="Proteomes" id="UP001620626"/>
    </source>
</evidence>
<dbReference type="PANTHER" id="PTHR45774">
    <property type="entry name" value="BTB/POZ DOMAIN-CONTAINING"/>
    <property type="match status" value="1"/>
</dbReference>
<dbReference type="EMBL" id="JBICBT010000691">
    <property type="protein sequence ID" value="KAL3105152.1"/>
    <property type="molecule type" value="Genomic_DNA"/>
</dbReference>
<dbReference type="SUPFAM" id="SSF54695">
    <property type="entry name" value="POZ domain"/>
    <property type="match status" value="1"/>
</dbReference>
<dbReference type="InterPro" id="IPR011333">
    <property type="entry name" value="SKP1/BTB/POZ_sf"/>
</dbReference>
<reference evidence="3 4" key="1">
    <citation type="submission" date="2024-10" db="EMBL/GenBank/DDBJ databases">
        <authorList>
            <person name="Kim D."/>
        </authorList>
    </citation>
    <scope>NUCLEOTIDE SEQUENCE [LARGE SCALE GENOMIC DNA]</scope>
    <source>
        <strain evidence="3">BH-2024</strain>
    </source>
</reference>
<dbReference type="SMART" id="SM00875">
    <property type="entry name" value="BACK"/>
    <property type="match status" value="1"/>
</dbReference>
<dbReference type="Gene3D" id="2.60.210.10">
    <property type="entry name" value="Apoptosis, Tumor Necrosis Factor Receptor Associated Protein 2, Chain A"/>
    <property type="match status" value="2"/>
</dbReference>
<dbReference type="AlphaFoldDB" id="A0ABD2KQC6"/>
<dbReference type="Pfam" id="PF07707">
    <property type="entry name" value="BACK"/>
    <property type="match status" value="1"/>
</dbReference>
<feature type="domain" description="BTB" evidence="1">
    <location>
        <begin position="66"/>
        <end position="134"/>
    </location>
</feature>
<dbReference type="Proteomes" id="UP001620626">
    <property type="component" value="Unassembled WGS sequence"/>
</dbReference>
<comment type="caution">
    <text evidence="3">The sequence shown here is derived from an EMBL/GenBank/DDBJ whole genome shotgun (WGS) entry which is preliminary data.</text>
</comment>
<evidence type="ECO:0000259" key="2">
    <source>
        <dbReference type="PROSITE" id="PS50144"/>
    </source>
</evidence>
<dbReference type="SMART" id="SM00061">
    <property type="entry name" value="MATH"/>
    <property type="match status" value="2"/>
</dbReference>
<accession>A0ABD2KQC6</accession>
<gene>
    <name evidence="3" type="ORF">niasHT_028824</name>
</gene>
<protein>
    <recommendedName>
        <fullName evidence="5">BTB domain-containing protein</fullName>
    </recommendedName>
</protein>
<dbReference type="PROSITE" id="PS50144">
    <property type="entry name" value="MATH"/>
    <property type="match status" value="2"/>
</dbReference>
<organism evidence="3 4">
    <name type="scientific">Heterodera trifolii</name>
    <dbReference type="NCBI Taxonomy" id="157864"/>
    <lineage>
        <taxon>Eukaryota</taxon>
        <taxon>Metazoa</taxon>
        <taxon>Ecdysozoa</taxon>
        <taxon>Nematoda</taxon>
        <taxon>Chromadorea</taxon>
        <taxon>Rhabditida</taxon>
        <taxon>Tylenchina</taxon>
        <taxon>Tylenchomorpha</taxon>
        <taxon>Tylenchoidea</taxon>
        <taxon>Heteroderidae</taxon>
        <taxon>Heteroderinae</taxon>
        <taxon>Heterodera</taxon>
    </lineage>
</organism>
<dbReference type="InterPro" id="IPR000210">
    <property type="entry name" value="BTB/POZ_dom"/>
</dbReference>
<dbReference type="PANTHER" id="PTHR45774:SF3">
    <property type="entry name" value="BTB (POZ) DOMAIN-CONTAINING 2B-RELATED"/>
    <property type="match status" value="1"/>
</dbReference>
<dbReference type="InterPro" id="IPR008974">
    <property type="entry name" value="TRAF-like"/>
</dbReference>
<dbReference type="SMART" id="SM00225">
    <property type="entry name" value="BTB"/>
    <property type="match status" value="1"/>
</dbReference>
<feature type="domain" description="MATH" evidence="2">
    <location>
        <begin position="330"/>
        <end position="466"/>
    </location>
</feature>
<feature type="domain" description="MATH" evidence="2">
    <location>
        <begin position="487"/>
        <end position="619"/>
    </location>
</feature>
<dbReference type="Gene3D" id="1.25.40.420">
    <property type="match status" value="1"/>
</dbReference>
<dbReference type="SUPFAM" id="SSF49599">
    <property type="entry name" value="TRAF domain-like"/>
    <property type="match status" value="2"/>
</dbReference>
<evidence type="ECO:0000259" key="1">
    <source>
        <dbReference type="PROSITE" id="PS50097"/>
    </source>
</evidence>
<dbReference type="InterPro" id="IPR002083">
    <property type="entry name" value="MATH/TRAF_dom"/>
</dbReference>
<dbReference type="Gene3D" id="3.30.710.10">
    <property type="entry name" value="Potassium Channel Kv1.1, Chain A"/>
    <property type="match status" value="1"/>
</dbReference>
<evidence type="ECO:0008006" key="5">
    <source>
        <dbReference type="Google" id="ProtNLM"/>
    </source>
</evidence>
<dbReference type="InterPro" id="IPR011705">
    <property type="entry name" value="BACK"/>
</dbReference>
<proteinExistence type="predicted"/>